<feature type="non-terminal residue" evidence="8">
    <location>
        <position position="778"/>
    </location>
</feature>
<proteinExistence type="inferred from homology"/>
<evidence type="ECO:0000256" key="2">
    <source>
        <dbReference type="ARBA" id="ARBA00022741"/>
    </source>
</evidence>
<evidence type="ECO:0000313" key="8">
    <source>
        <dbReference type="EMBL" id="KAJ2845072.1"/>
    </source>
</evidence>
<feature type="region of interest" description="Disordered" evidence="6">
    <location>
        <begin position="645"/>
        <end position="668"/>
    </location>
</feature>
<keyword evidence="5" id="KW-0234">DNA repair</keyword>
<dbReference type="GO" id="GO:0006298">
    <property type="term" value="P:mismatch repair"/>
    <property type="evidence" value="ECO:0007669"/>
    <property type="project" value="InterPro"/>
</dbReference>
<dbReference type="Pfam" id="PF05192">
    <property type="entry name" value="MutS_III"/>
    <property type="match status" value="1"/>
</dbReference>
<dbReference type="InterPro" id="IPR045076">
    <property type="entry name" value="MutS"/>
</dbReference>
<accession>A0A9W8LXK2</accession>
<dbReference type="InterPro" id="IPR007696">
    <property type="entry name" value="DNA_mismatch_repair_MutS_core"/>
</dbReference>
<dbReference type="SMART" id="SM00533">
    <property type="entry name" value="MUTSd"/>
    <property type="match status" value="1"/>
</dbReference>
<keyword evidence="2" id="KW-0547">Nucleotide-binding</keyword>
<dbReference type="InterPro" id="IPR027417">
    <property type="entry name" value="P-loop_NTPase"/>
</dbReference>
<dbReference type="PANTHER" id="PTHR11361:SF34">
    <property type="entry name" value="DNA MISMATCH REPAIR PROTEIN MSH1, MITOCHONDRIAL"/>
    <property type="match status" value="1"/>
</dbReference>
<evidence type="ECO:0000256" key="3">
    <source>
        <dbReference type="ARBA" id="ARBA00022840"/>
    </source>
</evidence>
<dbReference type="GO" id="GO:0030983">
    <property type="term" value="F:mismatched DNA binding"/>
    <property type="evidence" value="ECO:0007669"/>
    <property type="project" value="InterPro"/>
</dbReference>
<keyword evidence="3" id="KW-0067">ATP-binding</keyword>
<protein>
    <submittedName>
        <fullName evidence="8">MutS protein 1</fullName>
    </submittedName>
</protein>
<dbReference type="Pfam" id="PF00488">
    <property type="entry name" value="MutS_V"/>
    <property type="match status" value="1"/>
</dbReference>
<evidence type="ECO:0000259" key="7">
    <source>
        <dbReference type="PROSITE" id="PS00486"/>
    </source>
</evidence>
<dbReference type="PROSITE" id="PS00486">
    <property type="entry name" value="DNA_MISMATCH_REPAIR_2"/>
    <property type="match status" value="1"/>
</dbReference>
<dbReference type="GO" id="GO:0005524">
    <property type="term" value="F:ATP binding"/>
    <property type="evidence" value="ECO:0007669"/>
    <property type="project" value="UniProtKB-KW"/>
</dbReference>
<reference evidence="8" key="1">
    <citation type="submission" date="2022-07" db="EMBL/GenBank/DDBJ databases">
        <title>Phylogenomic reconstructions and comparative analyses of Kickxellomycotina fungi.</title>
        <authorList>
            <person name="Reynolds N.K."/>
            <person name="Stajich J.E."/>
            <person name="Barry K."/>
            <person name="Grigoriev I.V."/>
            <person name="Crous P."/>
            <person name="Smith M.E."/>
        </authorList>
    </citation>
    <scope>NUCLEOTIDE SEQUENCE</scope>
    <source>
        <strain evidence="8">NRRL 1566</strain>
    </source>
</reference>
<dbReference type="EMBL" id="JANBUW010000899">
    <property type="protein sequence ID" value="KAJ2845072.1"/>
    <property type="molecule type" value="Genomic_DNA"/>
</dbReference>
<dbReference type="InterPro" id="IPR007861">
    <property type="entry name" value="DNA_mismatch_repair_MutS_clamp"/>
</dbReference>
<feature type="domain" description="DNA mismatch repair proteins mutS family" evidence="7">
    <location>
        <begin position="439"/>
        <end position="455"/>
    </location>
</feature>
<dbReference type="AlphaFoldDB" id="A0A9W8LXK2"/>
<comment type="similarity">
    <text evidence="1">Belongs to the DNA mismatch repair MutS family.</text>
</comment>
<gene>
    <name evidence="8" type="primary">msh1_2</name>
    <name evidence="8" type="ORF">IWW36_004938</name>
</gene>
<dbReference type="GO" id="GO:0140664">
    <property type="term" value="F:ATP-dependent DNA damage sensor activity"/>
    <property type="evidence" value="ECO:0007669"/>
    <property type="project" value="InterPro"/>
</dbReference>
<dbReference type="InterPro" id="IPR000432">
    <property type="entry name" value="DNA_mismatch_repair_MutS_C"/>
</dbReference>
<dbReference type="Proteomes" id="UP001139887">
    <property type="component" value="Unassembled WGS sequence"/>
</dbReference>
<dbReference type="GO" id="GO:0005739">
    <property type="term" value="C:mitochondrion"/>
    <property type="evidence" value="ECO:0007669"/>
    <property type="project" value="TreeGrafter"/>
</dbReference>
<evidence type="ECO:0000256" key="1">
    <source>
        <dbReference type="ARBA" id="ARBA00006271"/>
    </source>
</evidence>
<sequence>IDHTRTSAGARLLAKRLVAPSTSIDIIEQRLDLVEFFCSNLRVRERIYNQLENIGDVERAVNKLSLNCGGPHDLLAIASTLREVSRIKHTLREYLASAKAPNQIQLQQPRRRQTTTVMSHSQRSAINDIVQRKEQALQALSGVVREIASKIRKDAERDVRAFGFLNPDCSPEITQLHAKLSEKENERRALQQKWQTQYSCLSLKLDSIPALGQFIEVSKRESDRLAHSKEFRMIQSLKSKVRFENQQWTYLLSEIEMLRGRIQAEEMRVFEELRDRVLASSTAIRTNSRVLADIDVAISMSVLATTRQYTRPKLCEQTETQTVAHRISSGRHPIVESQLLTANRQYVSNDCLFSSKDSRVLLLTGPNMGGKSTYLRQIALTSVLAQMGSFVPADDAHLHIVDAIYSRIGAHDNLALDQSTFMVEMSETAEILRHATSNSLVILDEIGRGTATADGAAIAYATLKHLHDHIRCKAIFATHYHELVPHVLPPSLSALQPLQTAIYEDQAGGFAFLHKVKPGICTQSHALYVAQIAGIPKNVLTQAPFESDSESEHERLVSTAFQASSEDELSADLSNAKLSVTDAIQKRDNDLASGKAVPVGVTRGVPDHISAAAAHDLQLVKSERKSSQRVQQVPGKEKVGMLVKSNQAQKQRMATPIDVPQSSMSQEQVKSYRNAARLREKYLVDSFKSVGYQAMQQKPLNRRWINNFGGFKHAHTKYDEKEAIEDMLKTLINVKITNDNEVIDTPSQMTIVLKPHQREGVTWMMRNEKDFEKFGGIL</sequence>
<name>A0A9W8LXK2_9FUNG</name>
<dbReference type="GO" id="GO:0005634">
    <property type="term" value="C:nucleus"/>
    <property type="evidence" value="ECO:0007669"/>
    <property type="project" value="TreeGrafter"/>
</dbReference>
<dbReference type="SUPFAM" id="SSF52540">
    <property type="entry name" value="P-loop containing nucleoside triphosphate hydrolases"/>
    <property type="match status" value="1"/>
</dbReference>
<feature type="non-terminal residue" evidence="8">
    <location>
        <position position="1"/>
    </location>
</feature>
<evidence type="ECO:0000256" key="5">
    <source>
        <dbReference type="ARBA" id="ARBA00023204"/>
    </source>
</evidence>
<evidence type="ECO:0000256" key="4">
    <source>
        <dbReference type="ARBA" id="ARBA00023125"/>
    </source>
</evidence>
<dbReference type="OrthoDB" id="10252754at2759"/>
<dbReference type="PANTHER" id="PTHR11361">
    <property type="entry name" value="DNA MISMATCH REPAIR PROTEIN MUTS FAMILY MEMBER"/>
    <property type="match status" value="1"/>
</dbReference>
<evidence type="ECO:0000256" key="6">
    <source>
        <dbReference type="SAM" id="MobiDB-lite"/>
    </source>
</evidence>
<keyword evidence="4" id="KW-0238">DNA-binding</keyword>
<organism evidence="8 9">
    <name type="scientific">Coemansia brasiliensis</name>
    <dbReference type="NCBI Taxonomy" id="2650707"/>
    <lineage>
        <taxon>Eukaryota</taxon>
        <taxon>Fungi</taxon>
        <taxon>Fungi incertae sedis</taxon>
        <taxon>Zoopagomycota</taxon>
        <taxon>Kickxellomycotina</taxon>
        <taxon>Kickxellomycetes</taxon>
        <taxon>Kickxellales</taxon>
        <taxon>Kickxellaceae</taxon>
        <taxon>Coemansia</taxon>
    </lineage>
</organism>
<dbReference type="SMART" id="SM00534">
    <property type="entry name" value="MUTSac"/>
    <property type="match status" value="1"/>
</dbReference>
<dbReference type="GO" id="GO:0043504">
    <property type="term" value="P:mitochondrial DNA repair"/>
    <property type="evidence" value="ECO:0007669"/>
    <property type="project" value="TreeGrafter"/>
</dbReference>
<dbReference type="InterPro" id="IPR036187">
    <property type="entry name" value="DNA_mismatch_repair_MutS_sf"/>
</dbReference>
<dbReference type="Gene3D" id="3.40.50.300">
    <property type="entry name" value="P-loop containing nucleotide triphosphate hydrolases"/>
    <property type="match status" value="1"/>
</dbReference>
<dbReference type="Gene3D" id="1.10.1420.10">
    <property type="match status" value="2"/>
</dbReference>
<keyword evidence="5" id="KW-0227">DNA damage</keyword>
<comment type="caution">
    <text evidence="8">The sequence shown here is derived from an EMBL/GenBank/DDBJ whole genome shotgun (WGS) entry which is preliminary data.</text>
</comment>
<evidence type="ECO:0000313" key="9">
    <source>
        <dbReference type="Proteomes" id="UP001139887"/>
    </source>
</evidence>
<keyword evidence="9" id="KW-1185">Reference proteome</keyword>
<dbReference type="Pfam" id="PF05190">
    <property type="entry name" value="MutS_IV"/>
    <property type="match status" value="1"/>
</dbReference>
<dbReference type="SUPFAM" id="SSF48334">
    <property type="entry name" value="DNA repair protein MutS, domain III"/>
    <property type="match status" value="1"/>
</dbReference>